<name>A0ABW3L3R7_9BACI</name>
<dbReference type="EMBL" id="JBHTKL010000005">
    <property type="protein sequence ID" value="MFD1019870.1"/>
    <property type="molecule type" value="Genomic_DNA"/>
</dbReference>
<reference evidence="2" key="1">
    <citation type="journal article" date="2019" name="Int. J. Syst. Evol. Microbiol.">
        <title>The Global Catalogue of Microorganisms (GCM) 10K type strain sequencing project: providing services to taxonomists for standard genome sequencing and annotation.</title>
        <authorList>
            <consortium name="The Broad Institute Genomics Platform"/>
            <consortium name="The Broad Institute Genome Sequencing Center for Infectious Disease"/>
            <person name="Wu L."/>
            <person name="Ma J."/>
        </authorList>
    </citation>
    <scope>NUCLEOTIDE SEQUENCE [LARGE SCALE GENOMIC DNA]</scope>
    <source>
        <strain evidence="2">CCUG 56607</strain>
    </source>
</reference>
<protein>
    <recommendedName>
        <fullName evidence="3">Permuted papain-like amidase enzyme, YaeF/YiiX, C92 family</fullName>
    </recommendedName>
</protein>
<dbReference type="SUPFAM" id="SSF54001">
    <property type="entry name" value="Cysteine proteinases"/>
    <property type="match status" value="1"/>
</dbReference>
<sequence>MPKIRVAGFLVLIIAIASYLLRPKVKLSDIEQQNTGLYPDTPIPIEPGDLLFSPTGKSESKYVGHVGIVDADGNVIHSIPAGLKKDTVLEYFRKFRAIKIYKPHNPETGEKAARHLALLYEHHPKAAYRILTPLNDMEEQQYCTKIVWQSYYHGAGVSLGRIKPAWKAIHPSLLKDRRHLKRM</sequence>
<dbReference type="InterPro" id="IPR038765">
    <property type="entry name" value="Papain-like_cys_pep_sf"/>
</dbReference>
<comment type="caution">
    <text evidence="1">The sequence shown here is derived from an EMBL/GenBank/DDBJ whole genome shotgun (WGS) entry which is preliminary data.</text>
</comment>
<dbReference type="Gene3D" id="3.90.1720.10">
    <property type="entry name" value="endopeptidase domain like (from Nostoc punctiforme)"/>
    <property type="match status" value="1"/>
</dbReference>
<keyword evidence="2" id="KW-1185">Reference proteome</keyword>
<dbReference type="RefSeq" id="WP_386060479.1">
    <property type="nucleotide sequence ID" value="NZ_JBHTKL010000005.1"/>
</dbReference>
<accession>A0ABW3L3R7</accession>
<evidence type="ECO:0000313" key="2">
    <source>
        <dbReference type="Proteomes" id="UP001596990"/>
    </source>
</evidence>
<proteinExistence type="predicted"/>
<evidence type="ECO:0008006" key="3">
    <source>
        <dbReference type="Google" id="ProtNLM"/>
    </source>
</evidence>
<organism evidence="1 2">
    <name type="scientific">Thalassobacillus hwangdonensis</name>
    <dbReference type="NCBI Taxonomy" id="546108"/>
    <lineage>
        <taxon>Bacteria</taxon>
        <taxon>Bacillati</taxon>
        <taxon>Bacillota</taxon>
        <taxon>Bacilli</taxon>
        <taxon>Bacillales</taxon>
        <taxon>Bacillaceae</taxon>
        <taxon>Thalassobacillus</taxon>
    </lineage>
</organism>
<dbReference type="Proteomes" id="UP001596990">
    <property type="component" value="Unassembled WGS sequence"/>
</dbReference>
<evidence type="ECO:0000313" key="1">
    <source>
        <dbReference type="EMBL" id="MFD1019870.1"/>
    </source>
</evidence>
<gene>
    <name evidence="1" type="ORF">ACFQ2J_11855</name>
</gene>